<sequence>MKNIKNILWFSLRSYKIFYALLLSILFVLAILDIFIFNCPLGADLITFMSIITTVVFIFLIIEFCNEISKGQGRLLFITPIKAWEFLSAKYILHMVVQIIIVATISFIAFIGNVKLESEIFITGLSLLGSFTVMYIIICSFIIVYGSYISNDGIVVVLVVITSIILPSAAAWIIDKVLIFLPYIYLKIGSVEIDILFSIAAITLITALMVISTKLLKLKLDIN</sequence>
<dbReference type="OrthoDB" id="1909635at2"/>
<dbReference type="RefSeq" id="WP_044040589.1">
    <property type="nucleotide sequence ID" value="NZ_HG917869.1"/>
</dbReference>
<feature type="transmembrane region" description="Helical" evidence="1">
    <location>
        <begin position="195"/>
        <end position="216"/>
    </location>
</feature>
<feature type="transmembrane region" description="Helical" evidence="1">
    <location>
        <begin position="17"/>
        <end position="37"/>
    </location>
</feature>
<dbReference type="AlphaFoldDB" id="W6S0J7"/>
<proteinExistence type="predicted"/>
<gene>
    <name evidence="2" type="ORF">CM240_3299</name>
</gene>
<dbReference type="HOGENOM" id="CLU_1238421_0_0_9"/>
<dbReference type="eggNOG" id="ENOG50323XZ">
    <property type="taxonomic scope" value="Bacteria"/>
</dbReference>
<dbReference type="EMBL" id="HG917869">
    <property type="protein sequence ID" value="CDM70416.1"/>
    <property type="molecule type" value="Genomic_DNA"/>
</dbReference>
<dbReference type="Proteomes" id="UP000019426">
    <property type="component" value="Chromosome M2/40_rep2"/>
</dbReference>
<name>W6S0J7_9CLOT</name>
<evidence type="ECO:0000313" key="3">
    <source>
        <dbReference type="Proteomes" id="UP000019426"/>
    </source>
</evidence>
<keyword evidence="1" id="KW-1133">Transmembrane helix</keyword>
<feature type="transmembrane region" description="Helical" evidence="1">
    <location>
        <begin position="153"/>
        <end position="175"/>
    </location>
</feature>
<feature type="transmembrane region" description="Helical" evidence="1">
    <location>
        <begin position="43"/>
        <end position="65"/>
    </location>
</feature>
<keyword evidence="1" id="KW-0472">Membrane</keyword>
<organism evidence="2 3">
    <name type="scientific">Clostridium bornimense</name>
    <dbReference type="NCBI Taxonomy" id="1216932"/>
    <lineage>
        <taxon>Bacteria</taxon>
        <taxon>Bacillati</taxon>
        <taxon>Bacillota</taxon>
        <taxon>Clostridia</taxon>
        <taxon>Eubacteriales</taxon>
        <taxon>Clostridiaceae</taxon>
        <taxon>Clostridium</taxon>
    </lineage>
</organism>
<feature type="transmembrane region" description="Helical" evidence="1">
    <location>
        <begin position="91"/>
        <end position="114"/>
    </location>
</feature>
<dbReference type="STRING" id="1216932.CM240_3299"/>
<dbReference type="PATRIC" id="fig|1216932.3.peg.3273"/>
<protein>
    <submittedName>
        <fullName evidence="2">Putative membrane protein</fullName>
    </submittedName>
</protein>
<keyword evidence="1" id="KW-0812">Transmembrane</keyword>
<accession>W6S0J7</accession>
<evidence type="ECO:0000256" key="1">
    <source>
        <dbReference type="SAM" id="Phobius"/>
    </source>
</evidence>
<feature type="transmembrane region" description="Helical" evidence="1">
    <location>
        <begin position="120"/>
        <end position="146"/>
    </location>
</feature>
<keyword evidence="3" id="KW-1185">Reference proteome</keyword>
<dbReference type="KEGG" id="clt:CM240_3299"/>
<reference evidence="2 3" key="1">
    <citation type="submission" date="2013-11" db="EMBL/GenBank/DDBJ databases">
        <title>Complete genome sequence of Clostridum sp. M2/40.</title>
        <authorList>
            <person name="Wibberg D."/>
            <person name="Puehler A."/>
            <person name="Schlueter A."/>
        </authorList>
    </citation>
    <scope>NUCLEOTIDE SEQUENCE [LARGE SCALE GENOMIC DNA]</scope>
    <source>
        <strain evidence="3">M2/40</strain>
    </source>
</reference>
<evidence type="ECO:0000313" key="2">
    <source>
        <dbReference type="EMBL" id="CDM70416.1"/>
    </source>
</evidence>